<name>A0A8J3CY72_9BACT</name>
<accession>A0A8J3CY72</accession>
<gene>
    <name evidence="1" type="ORF">GCM10008106_20360</name>
</gene>
<organism evidence="1 2">
    <name type="scientific">Mongoliitalea lutea</name>
    <dbReference type="NCBI Taxonomy" id="849756"/>
    <lineage>
        <taxon>Bacteria</taxon>
        <taxon>Pseudomonadati</taxon>
        <taxon>Bacteroidota</taxon>
        <taxon>Cytophagia</taxon>
        <taxon>Cytophagales</taxon>
        <taxon>Cyclobacteriaceae</taxon>
        <taxon>Mongoliitalea</taxon>
    </lineage>
</organism>
<dbReference type="Proteomes" id="UP000642809">
    <property type="component" value="Unassembled WGS sequence"/>
</dbReference>
<reference evidence="1" key="1">
    <citation type="journal article" date="2014" name="Int. J. Syst. Evol. Microbiol.">
        <title>Complete genome sequence of Corynebacterium casei LMG S-19264T (=DSM 44701T), isolated from a smear-ripened cheese.</title>
        <authorList>
            <consortium name="US DOE Joint Genome Institute (JGI-PGF)"/>
            <person name="Walter F."/>
            <person name="Albersmeier A."/>
            <person name="Kalinowski J."/>
            <person name="Ruckert C."/>
        </authorList>
    </citation>
    <scope>NUCLEOTIDE SEQUENCE</scope>
    <source>
        <strain evidence="1">KCTC 23224</strain>
    </source>
</reference>
<comment type="caution">
    <text evidence="1">The sequence shown here is derived from an EMBL/GenBank/DDBJ whole genome shotgun (WGS) entry which is preliminary data.</text>
</comment>
<sequence length="87" mass="10532">MPADPEIYPLPIDELHVVRPNFKILVFNEKFKYLGETEFPDFEVDSYRAFVGKDGLYLSMNNEYHKNYNEDYMYFNVIRFDFISNEK</sequence>
<dbReference type="AlphaFoldDB" id="A0A8J3CY72"/>
<proteinExistence type="predicted"/>
<evidence type="ECO:0000313" key="2">
    <source>
        <dbReference type="Proteomes" id="UP000642809"/>
    </source>
</evidence>
<reference evidence="1" key="2">
    <citation type="submission" date="2020-09" db="EMBL/GenBank/DDBJ databases">
        <authorList>
            <person name="Sun Q."/>
            <person name="Kim S."/>
        </authorList>
    </citation>
    <scope>NUCLEOTIDE SEQUENCE</scope>
    <source>
        <strain evidence="1">KCTC 23224</strain>
    </source>
</reference>
<keyword evidence="2" id="KW-1185">Reference proteome</keyword>
<evidence type="ECO:0000313" key="1">
    <source>
        <dbReference type="EMBL" id="GHB39077.1"/>
    </source>
</evidence>
<dbReference type="EMBL" id="BMYF01000011">
    <property type="protein sequence ID" value="GHB39077.1"/>
    <property type="molecule type" value="Genomic_DNA"/>
</dbReference>
<dbReference type="RefSeq" id="WP_189581710.1">
    <property type="nucleotide sequence ID" value="NZ_BMYF01000011.1"/>
</dbReference>
<protein>
    <submittedName>
        <fullName evidence="1">Uncharacterized protein</fullName>
    </submittedName>
</protein>